<dbReference type="InterPro" id="IPR005561">
    <property type="entry name" value="ANTAR"/>
</dbReference>
<name>A0ABN2TQA7_9MICO</name>
<comment type="caution">
    <text evidence="7">The sequence shown here is derived from an EMBL/GenBank/DDBJ whole genome shotgun (WGS) entry which is preliminary data.</text>
</comment>
<dbReference type="InterPro" id="IPR011006">
    <property type="entry name" value="CheY-like_superfamily"/>
</dbReference>
<evidence type="ECO:0000256" key="5">
    <source>
        <dbReference type="SAM" id="MobiDB-lite"/>
    </source>
</evidence>
<accession>A0ABN2TQA7</accession>
<dbReference type="Pfam" id="PF13185">
    <property type="entry name" value="GAF_2"/>
    <property type="match status" value="1"/>
</dbReference>
<dbReference type="SMART" id="SM01012">
    <property type="entry name" value="ANTAR"/>
    <property type="match status" value="1"/>
</dbReference>
<dbReference type="Proteomes" id="UP001501285">
    <property type="component" value="Unassembled WGS sequence"/>
</dbReference>
<keyword evidence="3" id="KW-0805">Transcription regulation</keyword>
<dbReference type="PROSITE" id="PS50921">
    <property type="entry name" value="ANTAR"/>
    <property type="match status" value="1"/>
</dbReference>
<evidence type="ECO:0000256" key="1">
    <source>
        <dbReference type="ARBA" id="ARBA00022679"/>
    </source>
</evidence>
<evidence type="ECO:0000313" key="8">
    <source>
        <dbReference type="Proteomes" id="UP001501285"/>
    </source>
</evidence>
<dbReference type="SUPFAM" id="SSF55781">
    <property type="entry name" value="GAF domain-like"/>
    <property type="match status" value="1"/>
</dbReference>
<feature type="domain" description="ANTAR" evidence="6">
    <location>
        <begin position="168"/>
        <end position="229"/>
    </location>
</feature>
<dbReference type="Pfam" id="PF03861">
    <property type="entry name" value="ANTAR"/>
    <property type="match status" value="1"/>
</dbReference>
<dbReference type="SUPFAM" id="SSF52172">
    <property type="entry name" value="CheY-like"/>
    <property type="match status" value="1"/>
</dbReference>
<dbReference type="SMART" id="SM00065">
    <property type="entry name" value="GAF"/>
    <property type="match status" value="1"/>
</dbReference>
<gene>
    <name evidence="7" type="ORF">GCM10009740_00790</name>
</gene>
<organism evidence="7 8">
    <name type="scientific">Terrabacter terrae</name>
    <dbReference type="NCBI Taxonomy" id="318434"/>
    <lineage>
        <taxon>Bacteria</taxon>
        <taxon>Bacillati</taxon>
        <taxon>Actinomycetota</taxon>
        <taxon>Actinomycetes</taxon>
        <taxon>Micrococcales</taxon>
        <taxon>Intrasporangiaceae</taxon>
        <taxon>Terrabacter</taxon>
    </lineage>
</organism>
<reference evidence="7 8" key="1">
    <citation type="journal article" date="2019" name="Int. J. Syst. Evol. Microbiol.">
        <title>The Global Catalogue of Microorganisms (GCM) 10K type strain sequencing project: providing services to taxonomists for standard genome sequencing and annotation.</title>
        <authorList>
            <consortium name="The Broad Institute Genomics Platform"/>
            <consortium name="The Broad Institute Genome Sequencing Center for Infectious Disease"/>
            <person name="Wu L."/>
            <person name="Ma J."/>
        </authorList>
    </citation>
    <scope>NUCLEOTIDE SEQUENCE [LARGE SCALE GENOMIC DNA]</scope>
    <source>
        <strain evidence="7 8">JCM 14283</strain>
    </source>
</reference>
<proteinExistence type="predicted"/>
<dbReference type="InterPro" id="IPR012074">
    <property type="entry name" value="GAF_ANTAR"/>
</dbReference>
<keyword evidence="4" id="KW-0804">Transcription</keyword>
<dbReference type="RefSeq" id="WP_343985835.1">
    <property type="nucleotide sequence ID" value="NZ_BAAANB010000001.1"/>
</dbReference>
<sequence length="261" mass="27518">MTSDVPVDPTINDAFRQMSALIYAGADSGSIHQSLVDCAARLVDGCDRSSLLLRTRDRFVSAASTDEVARHIDGIEIEVGEGPCVDAIVSEAYQHDADLTDGTTPWPRFTQRVLAETPVRSAIGYRLLLDGEKVGALNVFSDTPRGLTQKSADIGAVIASFASVALMAIRAREEAATLRQGLQSNREIGKAVGLLMAAHHISGDEAFELLRSTSQELNMKLAKVASQVIEGQESQFGPGGDPAGHVASSGRVANGTADAVS</sequence>
<dbReference type="Gene3D" id="3.30.450.40">
    <property type="match status" value="1"/>
</dbReference>
<dbReference type="PIRSF" id="PIRSF036625">
    <property type="entry name" value="GAF_ANTAR"/>
    <property type="match status" value="1"/>
</dbReference>
<keyword evidence="2" id="KW-0418">Kinase</keyword>
<evidence type="ECO:0000313" key="7">
    <source>
        <dbReference type="EMBL" id="GAA2017209.1"/>
    </source>
</evidence>
<evidence type="ECO:0000259" key="6">
    <source>
        <dbReference type="PROSITE" id="PS50921"/>
    </source>
</evidence>
<protein>
    <submittedName>
        <fullName evidence="7">GAF and ANTAR domain-containing protein</fullName>
    </submittedName>
</protein>
<keyword evidence="8" id="KW-1185">Reference proteome</keyword>
<evidence type="ECO:0000256" key="4">
    <source>
        <dbReference type="ARBA" id="ARBA00023163"/>
    </source>
</evidence>
<dbReference type="InterPro" id="IPR029016">
    <property type="entry name" value="GAF-like_dom_sf"/>
</dbReference>
<evidence type="ECO:0000256" key="3">
    <source>
        <dbReference type="ARBA" id="ARBA00023015"/>
    </source>
</evidence>
<keyword evidence="1" id="KW-0808">Transferase</keyword>
<evidence type="ECO:0000256" key="2">
    <source>
        <dbReference type="ARBA" id="ARBA00022777"/>
    </source>
</evidence>
<dbReference type="InterPro" id="IPR003018">
    <property type="entry name" value="GAF"/>
</dbReference>
<feature type="region of interest" description="Disordered" evidence="5">
    <location>
        <begin position="232"/>
        <end position="261"/>
    </location>
</feature>
<dbReference type="InterPro" id="IPR036388">
    <property type="entry name" value="WH-like_DNA-bd_sf"/>
</dbReference>
<dbReference type="EMBL" id="BAAANB010000001">
    <property type="protein sequence ID" value="GAA2017209.1"/>
    <property type="molecule type" value="Genomic_DNA"/>
</dbReference>
<dbReference type="Gene3D" id="1.10.10.10">
    <property type="entry name" value="Winged helix-like DNA-binding domain superfamily/Winged helix DNA-binding domain"/>
    <property type="match status" value="1"/>
</dbReference>